<evidence type="ECO:0000313" key="10">
    <source>
        <dbReference type="EMBL" id="RPB13144.1"/>
    </source>
</evidence>
<protein>
    <submittedName>
        <fullName evidence="10">General substrate transporter</fullName>
    </submittedName>
</protein>
<dbReference type="InterPro" id="IPR036259">
    <property type="entry name" value="MFS_trans_sf"/>
</dbReference>
<feature type="transmembrane region" description="Helical" evidence="8">
    <location>
        <begin position="49"/>
        <end position="69"/>
    </location>
</feature>
<organism evidence="10 11">
    <name type="scientific">Morchella conica CCBAS932</name>
    <dbReference type="NCBI Taxonomy" id="1392247"/>
    <lineage>
        <taxon>Eukaryota</taxon>
        <taxon>Fungi</taxon>
        <taxon>Dikarya</taxon>
        <taxon>Ascomycota</taxon>
        <taxon>Pezizomycotina</taxon>
        <taxon>Pezizomycetes</taxon>
        <taxon>Pezizales</taxon>
        <taxon>Morchellaceae</taxon>
        <taxon>Morchella</taxon>
    </lineage>
</organism>
<feature type="transmembrane region" description="Helical" evidence="8">
    <location>
        <begin position="176"/>
        <end position="199"/>
    </location>
</feature>
<comment type="similarity">
    <text evidence="2 7">Belongs to the major facilitator superfamily. Sugar transporter (TC 2.A.1.1) family.</text>
</comment>
<proteinExistence type="inferred from homology"/>
<evidence type="ECO:0000256" key="1">
    <source>
        <dbReference type="ARBA" id="ARBA00004141"/>
    </source>
</evidence>
<feature type="transmembrane region" description="Helical" evidence="8">
    <location>
        <begin position="415"/>
        <end position="431"/>
    </location>
</feature>
<dbReference type="EMBL" id="ML119124">
    <property type="protein sequence ID" value="RPB13144.1"/>
    <property type="molecule type" value="Genomic_DNA"/>
</dbReference>
<dbReference type="GO" id="GO:0016020">
    <property type="term" value="C:membrane"/>
    <property type="evidence" value="ECO:0007669"/>
    <property type="project" value="UniProtKB-SubCell"/>
</dbReference>
<dbReference type="PANTHER" id="PTHR48022">
    <property type="entry name" value="PLASTIDIC GLUCOSE TRANSPORTER 4"/>
    <property type="match status" value="1"/>
</dbReference>
<keyword evidence="3 7" id="KW-0813">Transport</keyword>
<evidence type="ECO:0000256" key="7">
    <source>
        <dbReference type="RuleBase" id="RU003346"/>
    </source>
</evidence>
<dbReference type="OrthoDB" id="5399138at2759"/>
<evidence type="ECO:0000313" key="11">
    <source>
        <dbReference type="Proteomes" id="UP000277580"/>
    </source>
</evidence>
<feature type="transmembrane region" description="Helical" evidence="8">
    <location>
        <begin position="114"/>
        <end position="136"/>
    </location>
</feature>
<dbReference type="PRINTS" id="PR00171">
    <property type="entry name" value="SUGRTRNSPORT"/>
</dbReference>
<dbReference type="Proteomes" id="UP000277580">
    <property type="component" value="Unassembled WGS sequence"/>
</dbReference>
<dbReference type="InterPro" id="IPR050360">
    <property type="entry name" value="MFS_Sugar_Transporters"/>
</dbReference>
<dbReference type="Pfam" id="PF00083">
    <property type="entry name" value="Sugar_tr"/>
    <property type="match status" value="1"/>
</dbReference>
<accession>A0A3N4KRB9</accession>
<feature type="transmembrane region" description="Helical" evidence="8">
    <location>
        <begin position="148"/>
        <end position="170"/>
    </location>
</feature>
<name>A0A3N4KRB9_9PEZI</name>
<evidence type="ECO:0000256" key="8">
    <source>
        <dbReference type="SAM" id="Phobius"/>
    </source>
</evidence>
<dbReference type="InterPro" id="IPR020846">
    <property type="entry name" value="MFS_dom"/>
</dbReference>
<dbReference type="InterPro" id="IPR005828">
    <property type="entry name" value="MFS_sugar_transport-like"/>
</dbReference>
<sequence>MREYLYMPMYVRCAAFVSLGGFIYGFDTGSIGPVTLMPYFQGLFGPLSPTLHGLVISMILIPACISSLVAGPIADRISRTYAIALGSGCYAVGSLLQCLSGFGGGRSEGLAMLFIGRIFAGMGEGIFLSPITVYAVEVTPGKARGRVASLVQLGICLGICAGYFICYGSLRIDSSLSWRLPFACQTLIASGICVGCLFLPHSPRWLFHVGRKEEALAALEILEITKNSTDIEKEEILTLIRDEDYSDSRGWFRRLVDDTKLMFEKETRGRTSLGVFMSGMQQLTGIDGLLYYAPVLFMQAGLSSTNASFLASGVSGLVNVVFTIIAQFFTDKWGRRPTMIFGNGFCAATMVAIGGIYASGANSTEHGRYAVIALIYLFLIGFCSTTAIMCRIYVTEIQPIKTRAAASSLSLSANWSVNWVVAFTTPMFLASSSSGPYFLWGGSTFFAVLIFIFFMPETKGRSLESVDQAFETSPLQDMIRKLSGKHMNNANLETHQGVERVDVHVEGEK</sequence>
<dbReference type="Gene3D" id="1.20.1250.20">
    <property type="entry name" value="MFS general substrate transporter like domains"/>
    <property type="match status" value="1"/>
</dbReference>
<evidence type="ECO:0000256" key="4">
    <source>
        <dbReference type="ARBA" id="ARBA00022692"/>
    </source>
</evidence>
<evidence type="ECO:0000256" key="2">
    <source>
        <dbReference type="ARBA" id="ARBA00010992"/>
    </source>
</evidence>
<dbReference type="FunFam" id="1.20.1250.20:FF:000134">
    <property type="entry name" value="MFS sugar transporter protein"/>
    <property type="match status" value="1"/>
</dbReference>
<dbReference type="GO" id="GO:0005351">
    <property type="term" value="F:carbohydrate:proton symporter activity"/>
    <property type="evidence" value="ECO:0007669"/>
    <property type="project" value="TreeGrafter"/>
</dbReference>
<dbReference type="PROSITE" id="PS00217">
    <property type="entry name" value="SUGAR_TRANSPORT_2"/>
    <property type="match status" value="1"/>
</dbReference>
<feature type="domain" description="Major facilitator superfamily (MFS) profile" evidence="9">
    <location>
        <begin position="13"/>
        <end position="459"/>
    </location>
</feature>
<dbReference type="InParanoid" id="A0A3N4KRB9"/>
<comment type="subcellular location">
    <subcellularLocation>
        <location evidence="1">Membrane</location>
        <topology evidence="1">Multi-pass membrane protein</topology>
    </subcellularLocation>
</comment>
<evidence type="ECO:0000256" key="6">
    <source>
        <dbReference type="ARBA" id="ARBA00023136"/>
    </source>
</evidence>
<dbReference type="PANTHER" id="PTHR48022:SF2">
    <property type="entry name" value="PLASTIDIC GLUCOSE TRANSPORTER 4"/>
    <property type="match status" value="1"/>
</dbReference>
<dbReference type="NCBIfam" id="TIGR00879">
    <property type="entry name" value="SP"/>
    <property type="match status" value="1"/>
</dbReference>
<dbReference type="STRING" id="1392247.A0A3N4KRB9"/>
<feature type="transmembrane region" description="Helical" evidence="8">
    <location>
        <begin position="273"/>
        <end position="297"/>
    </location>
</feature>
<dbReference type="AlphaFoldDB" id="A0A3N4KRB9"/>
<dbReference type="SUPFAM" id="SSF103473">
    <property type="entry name" value="MFS general substrate transporter"/>
    <property type="match status" value="1"/>
</dbReference>
<feature type="transmembrane region" description="Helical" evidence="8">
    <location>
        <begin position="309"/>
        <end position="328"/>
    </location>
</feature>
<dbReference type="InterPro" id="IPR005829">
    <property type="entry name" value="Sugar_transporter_CS"/>
</dbReference>
<dbReference type="InterPro" id="IPR003663">
    <property type="entry name" value="Sugar/inositol_transpt"/>
</dbReference>
<feature type="transmembrane region" description="Helical" evidence="8">
    <location>
        <begin position="81"/>
        <end position="102"/>
    </location>
</feature>
<reference evidence="10 11" key="1">
    <citation type="journal article" date="2018" name="Nat. Ecol. Evol.">
        <title>Pezizomycetes genomes reveal the molecular basis of ectomycorrhizal truffle lifestyle.</title>
        <authorList>
            <person name="Murat C."/>
            <person name="Payen T."/>
            <person name="Noel B."/>
            <person name="Kuo A."/>
            <person name="Morin E."/>
            <person name="Chen J."/>
            <person name="Kohler A."/>
            <person name="Krizsan K."/>
            <person name="Balestrini R."/>
            <person name="Da Silva C."/>
            <person name="Montanini B."/>
            <person name="Hainaut M."/>
            <person name="Levati E."/>
            <person name="Barry K.W."/>
            <person name="Belfiori B."/>
            <person name="Cichocki N."/>
            <person name="Clum A."/>
            <person name="Dockter R.B."/>
            <person name="Fauchery L."/>
            <person name="Guy J."/>
            <person name="Iotti M."/>
            <person name="Le Tacon F."/>
            <person name="Lindquist E.A."/>
            <person name="Lipzen A."/>
            <person name="Malagnac F."/>
            <person name="Mello A."/>
            <person name="Molinier V."/>
            <person name="Miyauchi S."/>
            <person name="Poulain J."/>
            <person name="Riccioni C."/>
            <person name="Rubini A."/>
            <person name="Sitrit Y."/>
            <person name="Splivallo R."/>
            <person name="Traeger S."/>
            <person name="Wang M."/>
            <person name="Zifcakova L."/>
            <person name="Wipf D."/>
            <person name="Zambonelli A."/>
            <person name="Paolocci F."/>
            <person name="Nowrousian M."/>
            <person name="Ottonello S."/>
            <person name="Baldrian P."/>
            <person name="Spatafora J.W."/>
            <person name="Henrissat B."/>
            <person name="Nagy L.G."/>
            <person name="Aury J.M."/>
            <person name="Wincker P."/>
            <person name="Grigoriev I.V."/>
            <person name="Bonfante P."/>
            <person name="Martin F.M."/>
        </authorList>
    </citation>
    <scope>NUCLEOTIDE SEQUENCE [LARGE SCALE GENOMIC DNA]</scope>
    <source>
        <strain evidence="10 11">CCBAS932</strain>
    </source>
</reference>
<feature type="transmembrane region" description="Helical" evidence="8">
    <location>
        <begin position="340"/>
        <end position="358"/>
    </location>
</feature>
<keyword evidence="5 8" id="KW-1133">Transmembrane helix</keyword>
<evidence type="ECO:0000259" key="9">
    <source>
        <dbReference type="PROSITE" id="PS50850"/>
    </source>
</evidence>
<feature type="transmembrane region" description="Helical" evidence="8">
    <location>
        <begin position="370"/>
        <end position="394"/>
    </location>
</feature>
<dbReference type="PROSITE" id="PS50850">
    <property type="entry name" value="MFS"/>
    <property type="match status" value="1"/>
</dbReference>
<evidence type="ECO:0000256" key="3">
    <source>
        <dbReference type="ARBA" id="ARBA00022448"/>
    </source>
</evidence>
<keyword evidence="11" id="KW-1185">Reference proteome</keyword>
<keyword evidence="6 8" id="KW-0472">Membrane</keyword>
<gene>
    <name evidence="10" type="ORF">P167DRAFT_486750</name>
</gene>
<feature type="transmembrane region" description="Helical" evidence="8">
    <location>
        <begin position="437"/>
        <end position="455"/>
    </location>
</feature>
<evidence type="ECO:0000256" key="5">
    <source>
        <dbReference type="ARBA" id="ARBA00022989"/>
    </source>
</evidence>
<keyword evidence="4 8" id="KW-0812">Transmembrane</keyword>